<dbReference type="PANTHER" id="PTHR12874:SF29">
    <property type="entry name" value="F-BOX ONLY PROTEIN 9"/>
    <property type="match status" value="1"/>
</dbReference>
<dbReference type="PROSITE" id="PS50005">
    <property type="entry name" value="TPR"/>
    <property type="match status" value="1"/>
</dbReference>
<dbReference type="PROSITE" id="PS50181">
    <property type="entry name" value="FBOX"/>
    <property type="match status" value="1"/>
</dbReference>
<dbReference type="PROSITE" id="PS50293">
    <property type="entry name" value="TPR_REGION"/>
    <property type="match status" value="1"/>
</dbReference>
<dbReference type="InterPro" id="IPR001810">
    <property type="entry name" value="F-box_dom"/>
</dbReference>
<gene>
    <name evidence="2" type="ORF">PACLA_8A080654</name>
</gene>
<sequence length="426" mass="49514">NTDDLQDELSSFRRQWQEELEQKSRSNSPQLQQETSSDENIGEQRKQSLKPADTDESIESRAKVLFLTGASLEQKGKIPEAIRYYRQAIQLLPDIESRLSDFNELVPKNESSQEIFTPDLNDDDDGTASNYNMNLYTSKDLEDVVRDFDKLSVKGICEPEFPTTKTHISALPAELLMYIFKWVVSQRLDLRSLERIAQVCKGFYALARDAEIWRLACIRIWGVNLGSTVSWNGSWREMYLKRAHVLCNGVYISKVSYTRPSEPTFYQQYTPYQLIIYYRYLRFFTDGSVLFLTSPEEPHLSLSKLSLKNESTNNVWNGNYRLVGNKVLLVIQRVDNYGHSRRRGRRPSPLVSERVFHMELQLQNTKKKRNNKLTWIQYTCQTFCRNSETTTVSQFDLDNEQFCAFHFSRVKSYESSVSLPLGLGRG</sequence>
<comment type="caution">
    <text evidence="2">The sequence shown here is derived from an EMBL/GenBank/DDBJ whole genome shotgun (WGS) entry which is preliminary data.</text>
</comment>
<feature type="region of interest" description="Disordered" evidence="1">
    <location>
        <begin position="1"/>
        <end position="56"/>
    </location>
</feature>
<dbReference type="GO" id="GO:0031146">
    <property type="term" value="P:SCF-dependent proteasomal ubiquitin-dependent protein catabolic process"/>
    <property type="evidence" value="ECO:0007669"/>
    <property type="project" value="TreeGrafter"/>
</dbReference>
<dbReference type="GO" id="GO:0005737">
    <property type="term" value="C:cytoplasm"/>
    <property type="evidence" value="ECO:0007669"/>
    <property type="project" value="TreeGrafter"/>
</dbReference>
<dbReference type="EMBL" id="CACRXK020007185">
    <property type="protein sequence ID" value="CAB4011541.1"/>
    <property type="molecule type" value="Genomic_DNA"/>
</dbReference>
<dbReference type="SMART" id="SM00028">
    <property type="entry name" value="TPR"/>
    <property type="match status" value="1"/>
</dbReference>
<dbReference type="Pfam" id="PF19270">
    <property type="entry name" value="FBO_C"/>
    <property type="match status" value="1"/>
</dbReference>
<evidence type="ECO:0000256" key="1">
    <source>
        <dbReference type="SAM" id="MobiDB-lite"/>
    </source>
</evidence>
<dbReference type="InterPro" id="IPR045464">
    <property type="entry name" value="Hrt3/FBXO9_C"/>
</dbReference>
<protein>
    <submittedName>
        <fullName evidence="2">F-box only 9-like</fullName>
    </submittedName>
</protein>
<dbReference type="Proteomes" id="UP001152795">
    <property type="component" value="Unassembled WGS sequence"/>
</dbReference>
<dbReference type="CDD" id="cd22089">
    <property type="entry name" value="F-box_FBXO9"/>
    <property type="match status" value="1"/>
</dbReference>
<dbReference type="Gene3D" id="1.25.40.10">
    <property type="entry name" value="Tetratricopeptide repeat domain"/>
    <property type="match status" value="1"/>
</dbReference>
<feature type="non-terminal residue" evidence="2">
    <location>
        <position position="1"/>
    </location>
</feature>
<evidence type="ECO:0000313" key="3">
    <source>
        <dbReference type="Proteomes" id="UP001152795"/>
    </source>
</evidence>
<feature type="compositionally biased region" description="Basic and acidic residues" evidence="1">
    <location>
        <begin position="15"/>
        <end position="24"/>
    </location>
</feature>
<dbReference type="AlphaFoldDB" id="A0A6S7J265"/>
<organism evidence="2 3">
    <name type="scientific">Paramuricea clavata</name>
    <name type="common">Red gorgonian</name>
    <name type="synonym">Violescent sea-whip</name>
    <dbReference type="NCBI Taxonomy" id="317549"/>
    <lineage>
        <taxon>Eukaryota</taxon>
        <taxon>Metazoa</taxon>
        <taxon>Cnidaria</taxon>
        <taxon>Anthozoa</taxon>
        <taxon>Octocorallia</taxon>
        <taxon>Malacalcyonacea</taxon>
        <taxon>Plexauridae</taxon>
        <taxon>Paramuricea</taxon>
    </lineage>
</organism>
<reference evidence="2" key="1">
    <citation type="submission" date="2020-04" db="EMBL/GenBank/DDBJ databases">
        <authorList>
            <person name="Alioto T."/>
            <person name="Alioto T."/>
            <person name="Gomez Garrido J."/>
        </authorList>
    </citation>
    <scope>NUCLEOTIDE SEQUENCE</scope>
    <source>
        <strain evidence="2">A484AB</strain>
    </source>
</reference>
<dbReference type="InterPro" id="IPR019734">
    <property type="entry name" value="TPR_rpt"/>
</dbReference>
<dbReference type="OrthoDB" id="2117972at2759"/>
<dbReference type="InterPro" id="IPR036047">
    <property type="entry name" value="F-box-like_dom_sf"/>
</dbReference>
<evidence type="ECO:0000313" key="2">
    <source>
        <dbReference type="EMBL" id="CAB4011541.1"/>
    </source>
</evidence>
<feature type="compositionally biased region" description="Polar residues" evidence="1">
    <location>
        <begin position="25"/>
        <end position="35"/>
    </location>
</feature>
<dbReference type="GO" id="GO:0019005">
    <property type="term" value="C:SCF ubiquitin ligase complex"/>
    <property type="evidence" value="ECO:0007669"/>
    <property type="project" value="TreeGrafter"/>
</dbReference>
<dbReference type="PANTHER" id="PTHR12874">
    <property type="entry name" value="F-BOX ONLY PROTEIN 48-RELATED"/>
    <property type="match status" value="1"/>
</dbReference>
<dbReference type="Pfam" id="PF12937">
    <property type="entry name" value="F-box-like"/>
    <property type="match status" value="1"/>
</dbReference>
<dbReference type="SUPFAM" id="SSF81383">
    <property type="entry name" value="F-box domain"/>
    <property type="match status" value="1"/>
</dbReference>
<name>A0A6S7J265_PARCT</name>
<keyword evidence="3" id="KW-1185">Reference proteome</keyword>
<dbReference type="InterPro" id="IPR011990">
    <property type="entry name" value="TPR-like_helical_dom_sf"/>
</dbReference>
<proteinExistence type="predicted"/>
<accession>A0A6S7J265</accession>
<dbReference type="Gene3D" id="1.20.1280.50">
    <property type="match status" value="1"/>
</dbReference>